<evidence type="ECO:0000313" key="5">
    <source>
        <dbReference type="Proteomes" id="UP000247005"/>
    </source>
</evidence>
<dbReference type="RefSeq" id="WP_103677039.1">
    <property type="nucleotide sequence ID" value="NZ_PQGD01000007.1"/>
</dbReference>
<evidence type="ECO:0000256" key="1">
    <source>
        <dbReference type="SAM" id="MobiDB-lite"/>
    </source>
</evidence>
<dbReference type="Proteomes" id="UP000237073">
    <property type="component" value="Unassembled WGS sequence"/>
</dbReference>
<dbReference type="EMBL" id="PQGE01000014">
    <property type="protein sequence ID" value="POP43346.1"/>
    <property type="molecule type" value="Genomic_DNA"/>
</dbReference>
<dbReference type="OrthoDB" id="6595009at2"/>
<evidence type="ECO:0000313" key="2">
    <source>
        <dbReference type="EMBL" id="POP43346.1"/>
    </source>
</evidence>
<feature type="compositionally biased region" description="Basic and acidic residues" evidence="1">
    <location>
        <begin position="30"/>
        <end position="45"/>
    </location>
</feature>
<feature type="compositionally biased region" description="Basic and acidic residues" evidence="1">
    <location>
        <begin position="54"/>
        <end position="63"/>
    </location>
</feature>
<sequence>MSIELILGFIAAAVAAITAAFGLGHSRGKNKAEQAATERENKQEIEASQAASRRQGEITKEASDVQDNITRMPDRAVDDELRNDWLNK</sequence>
<dbReference type="EMBL" id="PQGD01000007">
    <property type="protein sequence ID" value="POP48863.1"/>
    <property type="molecule type" value="Genomic_DNA"/>
</dbReference>
<protein>
    <recommendedName>
        <fullName evidence="6">DUF2681 domain-containing protein</fullName>
    </recommendedName>
</protein>
<name>A0A2P5GQL8_9ENTR</name>
<dbReference type="AlphaFoldDB" id="A0A2P5GQL8"/>
<keyword evidence="4" id="KW-1185">Reference proteome</keyword>
<accession>A0A2P5GQL8</accession>
<feature type="region of interest" description="Disordered" evidence="1">
    <location>
        <begin position="26"/>
        <end position="88"/>
    </location>
</feature>
<organism evidence="3 5">
    <name type="scientific">Superficieibacter electus</name>
    <dbReference type="NCBI Taxonomy" id="2022662"/>
    <lineage>
        <taxon>Bacteria</taxon>
        <taxon>Pseudomonadati</taxon>
        <taxon>Pseudomonadota</taxon>
        <taxon>Gammaproteobacteria</taxon>
        <taxon>Enterobacterales</taxon>
        <taxon>Enterobacteriaceae</taxon>
        <taxon>Superficieibacter</taxon>
    </lineage>
</organism>
<dbReference type="Proteomes" id="UP000247005">
    <property type="component" value="Unassembled WGS sequence"/>
</dbReference>
<evidence type="ECO:0008006" key="6">
    <source>
        <dbReference type="Google" id="ProtNLM"/>
    </source>
</evidence>
<comment type="caution">
    <text evidence="3">The sequence shown here is derived from an EMBL/GenBank/DDBJ whole genome shotgun (WGS) entry which is preliminary data.</text>
</comment>
<proteinExistence type="predicted"/>
<evidence type="ECO:0000313" key="4">
    <source>
        <dbReference type="Proteomes" id="UP000237073"/>
    </source>
</evidence>
<reference evidence="4 5" key="1">
    <citation type="submission" date="2018-01" db="EMBL/GenBank/DDBJ databases">
        <title>Superficieibacter electus gen. nov., sp. nov., an extended-spectrum beta-lactamase possessing member of the Enterobacteriaceae family, isolated from intensive care unit surfaces.</title>
        <authorList>
            <person name="Potter R.F."/>
            <person name="D'Souza A.W."/>
        </authorList>
    </citation>
    <scope>NUCLEOTIDE SEQUENCE [LARGE SCALE GENOMIC DNA]</scope>
    <source>
        <strain evidence="3 5">BP-1</strain>
        <strain evidence="2 4">BP-2</strain>
    </source>
</reference>
<evidence type="ECO:0000313" key="3">
    <source>
        <dbReference type="EMBL" id="POP48863.1"/>
    </source>
</evidence>
<feature type="compositionally biased region" description="Basic and acidic residues" evidence="1">
    <location>
        <begin position="72"/>
        <end position="88"/>
    </location>
</feature>
<gene>
    <name evidence="3" type="ORF">CHU32_09710</name>
    <name evidence="2" type="ORF">CHU33_15825</name>
</gene>